<accession>A0A4Q5J3H6</accession>
<name>A0A4Q5J3H6_9ACTN</name>
<dbReference type="RefSeq" id="WP_129986772.1">
    <property type="nucleotide sequence ID" value="NZ_SDPU01000020.1"/>
</dbReference>
<evidence type="ECO:0000313" key="6">
    <source>
        <dbReference type="Proteomes" id="UP000291189"/>
    </source>
</evidence>
<dbReference type="InterPro" id="IPR002938">
    <property type="entry name" value="FAD-bd"/>
</dbReference>
<dbReference type="InterPro" id="IPR050631">
    <property type="entry name" value="PheA/TfdB_FAD_monoxygenase"/>
</dbReference>
<dbReference type="SUPFAM" id="SSF51905">
    <property type="entry name" value="FAD/NAD(P)-binding domain"/>
    <property type="match status" value="1"/>
</dbReference>
<dbReference type="GO" id="GO:0004497">
    <property type="term" value="F:monooxygenase activity"/>
    <property type="evidence" value="ECO:0007669"/>
    <property type="project" value="UniProtKB-KW"/>
</dbReference>
<reference evidence="5 6" key="1">
    <citation type="submission" date="2019-01" db="EMBL/GenBank/DDBJ databases">
        <title>Nocardioides guangzhouensis sp. nov., an actinobacterium isolated from soil.</title>
        <authorList>
            <person name="Fu Y."/>
            <person name="Cai Y."/>
            <person name="Lin Z."/>
            <person name="Chen P."/>
        </authorList>
    </citation>
    <scope>NUCLEOTIDE SEQUENCE [LARGE SCALE GENOMIC DNA]</scope>
    <source>
        <strain evidence="5 6">NBRC 105384</strain>
    </source>
</reference>
<feature type="region of interest" description="Disordered" evidence="3">
    <location>
        <begin position="1"/>
        <end position="26"/>
    </location>
</feature>
<dbReference type="EMBL" id="SDPU01000020">
    <property type="protein sequence ID" value="RYU12953.1"/>
    <property type="molecule type" value="Genomic_DNA"/>
</dbReference>
<feature type="domain" description="FAD-binding" evidence="4">
    <location>
        <begin position="27"/>
        <end position="364"/>
    </location>
</feature>
<dbReference type="PANTHER" id="PTHR43476:SF4">
    <property type="entry name" value="BLR0106 PROTEIN"/>
    <property type="match status" value="1"/>
</dbReference>
<dbReference type="PANTHER" id="PTHR43476">
    <property type="entry name" value="3-(3-HYDROXY-PHENYL)PROPIONATE/3-HYDROXYCINNAMIC ACID HYDROXYLASE"/>
    <property type="match status" value="1"/>
</dbReference>
<dbReference type="OrthoDB" id="103324at2"/>
<comment type="caution">
    <text evidence="5">The sequence shown here is derived from an EMBL/GenBank/DDBJ whole genome shotgun (WGS) entry which is preliminary data.</text>
</comment>
<evidence type="ECO:0000256" key="1">
    <source>
        <dbReference type="ARBA" id="ARBA00023002"/>
    </source>
</evidence>
<keyword evidence="5" id="KW-0503">Monooxygenase</keyword>
<dbReference type="Pfam" id="PF01494">
    <property type="entry name" value="FAD_binding_3"/>
    <property type="match status" value="1"/>
</dbReference>
<protein>
    <submittedName>
        <fullName evidence="5">FAD-dependent monooxygenase</fullName>
    </submittedName>
</protein>
<evidence type="ECO:0000256" key="3">
    <source>
        <dbReference type="SAM" id="MobiDB-lite"/>
    </source>
</evidence>
<sequence length="411" mass="44520">MARYIDTHPRPTRPDQRPHRRGRRSEHDVVVVGARVAGAATALLLARAGHDVVMVDRSRPSRDTSSTHSFARAGVVQLQRWGLLDEVVASGAPEIRSVSFHHAGEAVHHTLKDRAGVDFLVAPRRYVLDDLLARAAVEAGARLVTDTTVSGLQWSDGRVTGVHAHDQDDTPLELTGRLVVGADGIRSGVAREVGAPIVQRYAPTGSCFYTYVSGVPWDGIELYVEDGAFAGVFPTHHGEACVWLIRPIEQMEPVITAGAHRLGAWMASLERAVPALARKVRSGNVTAPLRGYVALPNHVRRAAGPGWSLVGDAGYHRDPITGHGMTDAFRDAELLAEAADTVLRGICPERVAMRRYEQERDAALAPVFEITRALGAFPPAAEFLDLQARLSRALDAEAMRMADRPAPYALA</sequence>
<dbReference type="GO" id="GO:0071949">
    <property type="term" value="F:FAD binding"/>
    <property type="evidence" value="ECO:0007669"/>
    <property type="project" value="InterPro"/>
</dbReference>
<dbReference type="Proteomes" id="UP000291189">
    <property type="component" value="Unassembled WGS sequence"/>
</dbReference>
<organism evidence="5 6">
    <name type="scientific">Nocardioides iriomotensis</name>
    <dbReference type="NCBI Taxonomy" id="715784"/>
    <lineage>
        <taxon>Bacteria</taxon>
        <taxon>Bacillati</taxon>
        <taxon>Actinomycetota</taxon>
        <taxon>Actinomycetes</taxon>
        <taxon>Propionibacteriales</taxon>
        <taxon>Nocardioidaceae</taxon>
        <taxon>Nocardioides</taxon>
    </lineage>
</organism>
<evidence type="ECO:0000256" key="2">
    <source>
        <dbReference type="ARBA" id="ARBA00023027"/>
    </source>
</evidence>
<proteinExistence type="predicted"/>
<evidence type="ECO:0000259" key="4">
    <source>
        <dbReference type="Pfam" id="PF01494"/>
    </source>
</evidence>
<evidence type="ECO:0000313" key="5">
    <source>
        <dbReference type="EMBL" id="RYU12953.1"/>
    </source>
</evidence>
<dbReference type="Gene3D" id="3.50.50.60">
    <property type="entry name" value="FAD/NAD(P)-binding domain"/>
    <property type="match status" value="1"/>
</dbReference>
<dbReference type="AlphaFoldDB" id="A0A4Q5J3H6"/>
<feature type="compositionally biased region" description="Basic and acidic residues" evidence="3">
    <location>
        <begin position="1"/>
        <end position="17"/>
    </location>
</feature>
<dbReference type="PRINTS" id="PR00420">
    <property type="entry name" value="RNGMNOXGNASE"/>
</dbReference>
<keyword evidence="6" id="KW-1185">Reference proteome</keyword>
<dbReference type="InterPro" id="IPR036188">
    <property type="entry name" value="FAD/NAD-bd_sf"/>
</dbReference>
<keyword evidence="1" id="KW-0560">Oxidoreductase</keyword>
<gene>
    <name evidence="5" type="ORF">ETU37_08365</name>
</gene>
<keyword evidence="2" id="KW-0520">NAD</keyword>